<protein>
    <recommendedName>
        <fullName evidence="1">Methyltransferase type 11 domain-containing protein</fullName>
    </recommendedName>
</protein>
<evidence type="ECO:0000313" key="2">
    <source>
        <dbReference type="EMBL" id="OGF10449.1"/>
    </source>
</evidence>
<evidence type="ECO:0000259" key="1">
    <source>
        <dbReference type="Pfam" id="PF08241"/>
    </source>
</evidence>
<dbReference type="Gene3D" id="3.40.50.150">
    <property type="entry name" value="Vaccinia Virus protein VP39"/>
    <property type="match status" value="1"/>
</dbReference>
<accession>A0A1F5R7Q0</accession>
<name>A0A1F5R7Q0_9BACT</name>
<dbReference type="SUPFAM" id="SSF53335">
    <property type="entry name" value="S-adenosyl-L-methionine-dependent methyltransferases"/>
    <property type="match status" value="1"/>
</dbReference>
<gene>
    <name evidence="2" type="ORF">A2024_08830</name>
</gene>
<dbReference type="InterPro" id="IPR029063">
    <property type="entry name" value="SAM-dependent_MTases_sf"/>
</dbReference>
<dbReference type="Pfam" id="PF08241">
    <property type="entry name" value="Methyltransf_11"/>
    <property type="match status" value="1"/>
</dbReference>
<reference evidence="2 3" key="1">
    <citation type="journal article" date="2016" name="Nat. Commun.">
        <title>Thousands of microbial genomes shed light on interconnected biogeochemical processes in an aquifer system.</title>
        <authorList>
            <person name="Anantharaman K."/>
            <person name="Brown C.T."/>
            <person name="Hug L.A."/>
            <person name="Sharon I."/>
            <person name="Castelle C.J."/>
            <person name="Probst A.J."/>
            <person name="Thomas B.C."/>
            <person name="Singh A."/>
            <person name="Wilkins M.J."/>
            <person name="Karaoz U."/>
            <person name="Brodie E.L."/>
            <person name="Williams K.H."/>
            <person name="Hubbard S.S."/>
            <person name="Banfield J.F."/>
        </authorList>
    </citation>
    <scope>NUCLEOTIDE SEQUENCE [LARGE SCALE GENOMIC DNA]</scope>
</reference>
<comment type="caution">
    <text evidence="2">The sequence shown here is derived from an EMBL/GenBank/DDBJ whole genome shotgun (WGS) entry which is preliminary data.</text>
</comment>
<dbReference type="Proteomes" id="UP000177230">
    <property type="component" value="Unassembled WGS sequence"/>
</dbReference>
<dbReference type="GO" id="GO:0008757">
    <property type="term" value="F:S-adenosylmethionine-dependent methyltransferase activity"/>
    <property type="evidence" value="ECO:0007669"/>
    <property type="project" value="InterPro"/>
</dbReference>
<dbReference type="InterPro" id="IPR013216">
    <property type="entry name" value="Methyltransf_11"/>
</dbReference>
<proteinExistence type="predicted"/>
<feature type="domain" description="Methyltransferase type 11" evidence="1">
    <location>
        <begin position="57"/>
        <end position="153"/>
    </location>
</feature>
<dbReference type="AlphaFoldDB" id="A0A1F5R7Q0"/>
<sequence length="266" mass="31191">MKAAKYYANNRELWDNWAEINYQTREYDVEGFLKGRRALYPIELKALGNVKGKSLLHLQCHFGLDTLSWARLGARATGVDFSDKAIGMARGLNDRLGLGAEFIQADIYQLPKKLHKKFDIVFTSYGVLCWLYDLDKWGKVISGFLKKGGTFFISEFHPFMILFDEEYQKISYPYFRGKKPIEEICRGSYADRKSKFVHKSYEWPYPLSDVVNALIKNGLRIERMEEYPFTVWNYYRGMKKGKDGYWRLNNQKNTIPLMFSIKAVKE</sequence>
<evidence type="ECO:0000313" key="3">
    <source>
        <dbReference type="Proteomes" id="UP000177230"/>
    </source>
</evidence>
<dbReference type="EMBL" id="MFFM01000038">
    <property type="protein sequence ID" value="OGF10449.1"/>
    <property type="molecule type" value="Genomic_DNA"/>
</dbReference>
<organism evidence="2 3">
    <name type="scientific">Candidatus Edwardsbacteria bacterium GWF2_54_11</name>
    <dbReference type="NCBI Taxonomy" id="1817851"/>
    <lineage>
        <taxon>Bacteria</taxon>
        <taxon>Candidatus Edwardsiibacteriota</taxon>
    </lineage>
</organism>
<dbReference type="CDD" id="cd02440">
    <property type="entry name" value="AdoMet_MTases"/>
    <property type="match status" value="1"/>
</dbReference>